<evidence type="ECO:0000313" key="2">
    <source>
        <dbReference type="Proteomes" id="UP001250218"/>
    </source>
</evidence>
<accession>A0AAW8UCW7</accession>
<dbReference type="RefSeq" id="WP_311843982.1">
    <property type="nucleotide sequence ID" value="NZ_JARQCO010000002.1"/>
</dbReference>
<dbReference type="EMBL" id="JARQDL010000001">
    <property type="protein sequence ID" value="MDT2944826.1"/>
    <property type="molecule type" value="Genomic_DNA"/>
</dbReference>
<gene>
    <name evidence="1" type="ORF">P7I04_02100</name>
</gene>
<sequence>MVMIQKNKTKKQAQRLPRYFWEVRSVDGIIKLVYVDHIQDLINHPFRVKKAWEKSKDFPKNRHCQF</sequence>
<dbReference type="Proteomes" id="UP001250218">
    <property type="component" value="Unassembled WGS sequence"/>
</dbReference>
<dbReference type="AlphaFoldDB" id="A0AAW8UCW7"/>
<evidence type="ECO:0000313" key="1">
    <source>
        <dbReference type="EMBL" id="MDT2944826.1"/>
    </source>
</evidence>
<proteinExistence type="predicted"/>
<name>A0AAW8UCW7_9LACT</name>
<organism evidence="1 2">
    <name type="scientific">Lactococcus lactis</name>
    <dbReference type="NCBI Taxonomy" id="1358"/>
    <lineage>
        <taxon>Bacteria</taxon>
        <taxon>Bacillati</taxon>
        <taxon>Bacillota</taxon>
        <taxon>Bacilli</taxon>
        <taxon>Lactobacillales</taxon>
        <taxon>Streptococcaceae</taxon>
        <taxon>Lactococcus</taxon>
    </lineage>
</organism>
<reference evidence="1" key="1">
    <citation type="submission" date="2023-03" db="EMBL/GenBank/DDBJ databases">
        <authorList>
            <person name="Shen W."/>
            <person name="Cai J."/>
        </authorList>
    </citation>
    <scope>NUCLEOTIDE SEQUENCE</scope>
    <source>
        <strain evidence="1">Y37</strain>
    </source>
</reference>
<protein>
    <recommendedName>
        <fullName evidence="3">Phage protein</fullName>
    </recommendedName>
</protein>
<comment type="caution">
    <text evidence="1">The sequence shown here is derived from an EMBL/GenBank/DDBJ whole genome shotgun (WGS) entry which is preliminary data.</text>
</comment>
<evidence type="ECO:0008006" key="3">
    <source>
        <dbReference type="Google" id="ProtNLM"/>
    </source>
</evidence>